<reference evidence="1" key="1">
    <citation type="journal article" date="2019" name="bioRxiv">
        <title>The Genome of the Zebra Mussel, Dreissena polymorpha: A Resource for Invasive Species Research.</title>
        <authorList>
            <person name="McCartney M.A."/>
            <person name="Auch B."/>
            <person name="Kono T."/>
            <person name="Mallez S."/>
            <person name="Zhang Y."/>
            <person name="Obille A."/>
            <person name="Becker A."/>
            <person name="Abrahante J.E."/>
            <person name="Garbe J."/>
            <person name="Badalamenti J.P."/>
            <person name="Herman A."/>
            <person name="Mangelson H."/>
            <person name="Liachko I."/>
            <person name="Sullivan S."/>
            <person name="Sone E.D."/>
            <person name="Koren S."/>
            <person name="Silverstein K.A.T."/>
            <person name="Beckman K.B."/>
            <person name="Gohl D.M."/>
        </authorList>
    </citation>
    <scope>NUCLEOTIDE SEQUENCE</scope>
    <source>
        <strain evidence="1">Duluth1</strain>
        <tissue evidence="1">Whole animal</tissue>
    </source>
</reference>
<accession>A0A9D4EEE8</accession>
<reference evidence="1" key="2">
    <citation type="submission" date="2020-11" db="EMBL/GenBank/DDBJ databases">
        <authorList>
            <person name="McCartney M.A."/>
            <person name="Auch B."/>
            <person name="Kono T."/>
            <person name="Mallez S."/>
            <person name="Becker A."/>
            <person name="Gohl D.M."/>
            <person name="Silverstein K.A.T."/>
            <person name="Koren S."/>
            <person name="Bechman K.B."/>
            <person name="Herman A."/>
            <person name="Abrahante J.E."/>
            <person name="Garbe J."/>
        </authorList>
    </citation>
    <scope>NUCLEOTIDE SEQUENCE</scope>
    <source>
        <strain evidence="1">Duluth1</strain>
        <tissue evidence="1">Whole animal</tissue>
    </source>
</reference>
<protein>
    <submittedName>
        <fullName evidence="1">Uncharacterized protein</fullName>
    </submittedName>
</protein>
<dbReference type="Proteomes" id="UP000828390">
    <property type="component" value="Unassembled WGS sequence"/>
</dbReference>
<proteinExistence type="predicted"/>
<evidence type="ECO:0000313" key="1">
    <source>
        <dbReference type="EMBL" id="KAH3777808.1"/>
    </source>
</evidence>
<comment type="caution">
    <text evidence="1">The sequence shown here is derived from an EMBL/GenBank/DDBJ whole genome shotgun (WGS) entry which is preliminary data.</text>
</comment>
<dbReference type="AlphaFoldDB" id="A0A9D4EEE8"/>
<evidence type="ECO:0000313" key="2">
    <source>
        <dbReference type="Proteomes" id="UP000828390"/>
    </source>
</evidence>
<gene>
    <name evidence="1" type="ORF">DPMN_179256</name>
</gene>
<name>A0A9D4EEE8_DREPO</name>
<sequence length="50" mass="5978">MDWCDIQILGVSEVRFLDLARYVGRRQESEPVHQISHLYTHDNLEKQIHT</sequence>
<keyword evidence="2" id="KW-1185">Reference proteome</keyword>
<organism evidence="1 2">
    <name type="scientific">Dreissena polymorpha</name>
    <name type="common">Zebra mussel</name>
    <name type="synonym">Mytilus polymorpha</name>
    <dbReference type="NCBI Taxonomy" id="45954"/>
    <lineage>
        <taxon>Eukaryota</taxon>
        <taxon>Metazoa</taxon>
        <taxon>Spiralia</taxon>
        <taxon>Lophotrochozoa</taxon>
        <taxon>Mollusca</taxon>
        <taxon>Bivalvia</taxon>
        <taxon>Autobranchia</taxon>
        <taxon>Heteroconchia</taxon>
        <taxon>Euheterodonta</taxon>
        <taxon>Imparidentia</taxon>
        <taxon>Neoheterodontei</taxon>
        <taxon>Myida</taxon>
        <taxon>Dreissenoidea</taxon>
        <taxon>Dreissenidae</taxon>
        <taxon>Dreissena</taxon>
    </lineage>
</organism>
<dbReference type="EMBL" id="JAIWYP010000009">
    <property type="protein sequence ID" value="KAH3777808.1"/>
    <property type="molecule type" value="Genomic_DNA"/>
</dbReference>